<dbReference type="EMBL" id="ML122278">
    <property type="protein sequence ID" value="RPD57882.1"/>
    <property type="molecule type" value="Genomic_DNA"/>
</dbReference>
<evidence type="ECO:0000313" key="3">
    <source>
        <dbReference type="Proteomes" id="UP000313359"/>
    </source>
</evidence>
<feature type="region of interest" description="Disordered" evidence="1">
    <location>
        <begin position="1"/>
        <end position="24"/>
    </location>
</feature>
<dbReference type="STRING" id="1328759.A0A5C2S315"/>
<reference evidence="2" key="1">
    <citation type="journal article" date="2018" name="Genome Biol. Evol.">
        <title>Genomics and development of Lentinus tigrinus, a white-rot wood-decaying mushroom with dimorphic fruiting bodies.</title>
        <authorList>
            <person name="Wu B."/>
            <person name="Xu Z."/>
            <person name="Knudson A."/>
            <person name="Carlson A."/>
            <person name="Chen N."/>
            <person name="Kovaka S."/>
            <person name="LaButti K."/>
            <person name="Lipzen A."/>
            <person name="Pennachio C."/>
            <person name="Riley R."/>
            <person name="Schakwitz W."/>
            <person name="Umezawa K."/>
            <person name="Ohm R.A."/>
            <person name="Grigoriev I.V."/>
            <person name="Nagy L.G."/>
            <person name="Gibbons J."/>
            <person name="Hibbett D."/>
        </authorList>
    </citation>
    <scope>NUCLEOTIDE SEQUENCE [LARGE SCALE GENOMIC DNA]</scope>
    <source>
        <strain evidence="2">ALCF2SS1-6</strain>
    </source>
</reference>
<sequence>MAHHDCPYDSQLDEPNSRPGMQVRAGDVYTVRESVFTPVYDLLRGCLDGNLRVQANEAYHSKVAEQRFKRRPCIVMQGYHSSPTTPQVRRLCLVGTLDHQPISSLPKIFQEFCIPVFPHTCLEDHIHSMPEWEPKDAWVIAIMFDSSRRLLGKWREEYAGIPARTRTFGVQATLYLKNKCTEKRSLWMTKCRQDPTHAREHFKECRDHKTPATDKSIDALSMLSGISKPSLRTSIRAPFKSQTNASTASLAHPLRRIRVSNSDRTPVRSKASNFTLHRELLAKESANGLDLTVF</sequence>
<name>A0A5C2S315_9APHY</name>
<organism evidence="2 3">
    <name type="scientific">Lentinus tigrinus ALCF2SS1-6</name>
    <dbReference type="NCBI Taxonomy" id="1328759"/>
    <lineage>
        <taxon>Eukaryota</taxon>
        <taxon>Fungi</taxon>
        <taxon>Dikarya</taxon>
        <taxon>Basidiomycota</taxon>
        <taxon>Agaricomycotina</taxon>
        <taxon>Agaricomycetes</taxon>
        <taxon>Polyporales</taxon>
        <taxon>Polyporaceae</taxon>
        <taxon>Lentinus</taxon>
    </lineage>
</organism>
<dbReference type="OrthoDB" id="2754335at2759"/>
<gene>
    <name evidence="2" type="ORF">L227DRAFT_602225</name>
</gene>
<evidence type="ECO:0000256" key="1">
    <source>
        <dbReference type="SAM" id="MobiDB-lite"/>
    </source>
</evidence>
<protein>
    <submittedName>
        <fullName evidence="2">Uncharacterized protein</fullName>
    </submittedName>
</protein>
<keyword evidence="3" id="KW-1185">Reference proteome</keyword>
<accession>A0A5C2S315</accession>
<dbReference type="AlphaFoldDB" id="A0A5C2S315"/>
<dbReference type="Proteomes" id="UP000313359">
    <property type="component" value="Unassembled WGS sequence"/>
</dbReference>
<proteinExistence type="predicted"/>
<evidence type="ECO:0000313" key="2">
    <source>
        <dbReference type="EMBL" id="RPD57882.1"/>
    </source>
</evidence>